<evidence type="ECO:0000313" key="2">
    <source>
        <dbReference type="Proteomes" id="UP001501588"/>
    </source>
</evidence>
<sequence>MTIPGASHPMNRRNPEAFNAAVLEFWRRARGLTPSGGLAAGIAGCLPSRSAAVAGPPTAVPAARVRSAAAGAVPSKLG</sequence>
<comment type="caution">
    <text evidence="1">The sequence shown here is derived from an EMBL/GenBank/DDBJ whole genome shotgun (WGS) entry which is preliminary data.</text>
</comment>
<gene>
    <name evidence="1" type="ORF">GCM10009416_28080</name>
</gene>
<organism evidence="1 2">
    <name type="scientific">Craurococcus roseus</name>
    <dbReference type="NCBI Taxonomy" id="77585"/>
    <lineage>
        <taxon>Bacteria</taxon>
        <taxon>Pseudomonadati</taxon>
        <taxon>Pseudomonadota</taxon>
        <taxon>Alphaproteobacteria</taxon>
        <taxon>Acetobacterales</taxon>
        <taxon>Acetobacteraceae</taxon>
        <taxon>Craurococcus</taxon>
    </lineage>
</organism>
<proteinExistence type="predicted"/>
<dbReference type="EMBL" id="BAAAFZ010000039">
    <property type="protein sequence ID" value="GAA0587906.1"/>
    <property type="molecule type" value="Genomic_DNA"/>
</dbReference>
<keyword evidence="2" id="KW-1185">Reference proteome</keyword>
<dbReference type="Proteomes" id="UP001501588">
    <property type="component" value="Unassembled WGS sequence"/>
</dbReference>
<name>A0ABN1FCZ0_9PROT</name>
<protein>
    <submittedName>
        <fullName evidence="1">Uncharacterized protein</fullName>
    </submittedName>
</protein>
<accession>A0ABN1FCZ0</accession>
<reference evidence="1 2" key="1">
    <citation type="journal article" date="2019" name="Int. J. Syst. Evol. Microbiol.">
        <title>The Global Catalogue of Microorganisms (GCM) 10K type strain sequencing project: providing services to taxonomists for standard genome sequencing and annotation.</title>
        <authorList>
            <consortium name="The Broad Institute Genomics Platform"/>
            <consortium name="The Broad Institute Genome Sequencing Center for Infectious Disease"/>
            <person name="Wu L."/>
            <person name="Ma J."/>
        </authorList>
    </citation>
    <scope>NUCLEOTIDE SEQUENCE [LARGE SCALE GENOMIC DNA]</scope>
    <source>
        <strain evidence="1 2">JCM 9933</strain>
    </source>
</reference>
<evidence type="ECO:0000313" key="1">
    <source>
        <dbReference type="EMBL" id="GAA0587906.1"/>
    </source>
</evidence>